<dbReference type="Gene3D" id="3.30.70.360">
    <property type="match status" value="1"/>
</dbReference>
<dbReference type="GO" id="GO:0046872">
    <property type="term" value="F:metal ion binding"/>
    <property type="evidence" value="ECO:0007669"/>
    <property type="project" value="UniProtKB-KW"/>
</dbReference>
<dbReference type="NCBIfam" id="TIGR01891">
    <property type="entry name" value="amidohydrolases"/>
    <property type="match status" value="1"/>
</dbReference>
<feature type="chain" id="PRO_5031127998" description="Peptidase M20 dimerisation domain-containing protein" evidence="4">
    <location>
        <begin position="21"/>
        <end position="427"/>
    </location>
</feature>
<keyword evidence="2" id="KW-0378">Hydrolase</keyword>
<evidence type="ECO:0000256" key="2">
    <source>
        <dbReference type="ARBA" id="ARBA00022801"/>
    </source>
</evidence>
<sequence>MQMLMFGMLLVAACMPSGEAAEGMQRVLDDALSLQPWLVKTRRDLHRIPELGFKEHKTSEYIQSFLKENNIKYESGFATTGIIATIGSGKPTILLRTDIDALPIEEPEGFEARSKHAGVMHACGHDTHMAMLLGAAKLLAKADADAGGLKGTVKLVFQPFEEGGAGADIMIKTGALDGVDAAFGMHVMPHLGTGTVSTRAGTIMAGALSFHVTVAGRGGHAALPHLNIDPSPAAAAAISALQTIVSRETSPLTSGVVSVTFIRGGDAYNVIPDAVEFGGTIRALNHEHLLFMQRRVEGVVAGVVAGYGCKGSVDWRLEDQPLYPPVVNDAATVAFTNAVATELFGDGDIKEAEPLMAGEDFSFFCLKFPCTFAFLGIRNETAGSVHNLHSPKFTMDESVLHRGTALHTGWALRYLSSHAATTAKTEL</sequence>
<dbReference type="Pfam" id="PF07687">
    <property type="entry name" value="M20_dimer"/>
    <property type="match status" value="1"/>
</dbReference>
<dbReference type="InterPro" id="IPR036264">
    <property type="entry name" value="Bact_exopeptidase_dim_dom"/>
</dbReference>
<feature type="binding site" evidence="3">
    <location>
        <position position="389"/>
    </location>
    <ligand>
        <name>Mn(2+)</name>
        <dbReference type="ChEBI" id="CHEBI:29035"/>
        <label>2</label>
    </ligand>
</feature>
<accession>A0A7R9V825</accession>
<dbReference type="GO" id="GO:0016787">
    <property type="term" value="F:hydrolase activity"/>
    <property type="evidence" value="ECO:0007669"/>
    <property type="project" value="UniProtKB-KW"/>
</dbReference>
<feature type="signal peptide" evidence="4">
    <location>
        <begin position="1"/>
        <end position="20"/>
    </location>
</feature>
<proteinExistence type="inferred from homology"/>
<keyword evidence="3" id="KW-0479">Metal-binding</keyword>
<keyword evidence="4" id="KW-0732">Signal</keyword>
<dbReference type="InterPro" id="IPR002933">
    <property type="entry name" value="Peptidase_M20"/>
</dbReference>
<feature type="binding site" evidence="3">
    <location>
        <position position="162"/>
    </location>
    <ligand>
        <name>Mn(2+)</name>
        <dbReference type="ChEBI" id="CHEBI:29035"/>
        <label>2</label>
    </ligand>
</feature>
<dbReference type="InterPro" id="IPR017439">
    <property type="entry name" value="Amidohydrolase"/>
</dbReference>
<feature type="domain" description="Peptidase M20 dimerisation" evidence="5">
    <location>
        <begin position="206"/>
        <end position="297"/>
    </location>
</feature>
<name>A0A7R9V825_9CHLO</name>
<comment type="cofactor">
    <cofactor evidence="3">
        <name>Mn(2+)</name>
        <dbReference type="ChEBI" id="CHEBI:29035"/>
    </cofactor>
    <text evidence="3">The Mn(2+) ion enhances activity.</text>
</comment>
<organism evidence="6">
    <name type="scientific">Chlamydomonas euryale</name>
    <dbReference type="NCBI Taxonomy" id="1486919"/>
    <lineage>
        <taxon>Eukaryota</taxon>
        <taxon>Viridiplantae</taxon>
        <taxon>Chlorophyta</taxon>
        <taxon>core chlorophytes</taxon>
        <taxon>Chlorophyceae</taxon>
        <taxon>CS clade</taxon>
        <taxon>Chlamydomonadales</taxon>
        <taxon>Chlamydomonadaceae</taxon>
        <taxon>Chlamydomonas</taxon>
    </lineage>
</organism>
<feature type="binding site" evidence="3">
    <location>
        <position position="125"/>
    </location>
    <ligand>
        <name>Mn(2+)</name>
        <dbReference type="ChEBI" id="CHEBI:29035"/>
        <label>2</label>
    </ligand>
</feature>
<comment type="similarity">
    <text evidence="1">Belongs to the peptidase M20 family.</text>
</comment>
<evidence type="ECO:0000256" key="3">
    <source>
        <dbReference type="PIRSR" id="PIRSR005962-1"/>
    </source>
</evidence>
<evidence type="ECO:0000256" key="4">
    <source>
        <dbReference type="SAM" id="SignalP"/>
    </source>
</evidence>
<dbReference type="Pfam" id="PF01546">
    <property type="entry name" value="Peptidase_M20"/>
    <property type="match status" value="1"/>
</dbReference>
<feature type="binding site" evidence="3">
    <location>
        <position position="123"/>
    </location>
    <ligand>
        <name>Mn(2+)</name>
        <dbReference type="ChEBI" id="CHEBI:29035"/>
        <label>2</label>
    </ligand>
</feature>
<dbReference type="SUPFAM" id="SSF55031">
    <property type="entry name" value="Bacterial exopeptidase dimerisation domain"/>
    <property type="match status" value="1"/>
</dbReference>
<dbReference type="FunFam" id="3.30.70.360:FF:000001">
    <property type="entry name" value="N-acetyldiaminopimelate deacetylase"/>
    <property type="match status" value="1"/>
</dbReference>
<keyword evidence="3" id="KW-0464">Manganese</keyword>
<dbReference type="PIRSF" id="PIRSF005962">
    <property type="entry name" value="Pept_M20D_amidohydro"/>
    <property type="match status" value="1"/>
</dbReference>
<dbReference type="Gene3D" id="3.40.630.10">
    <property type="entry name" value="Zn peptidases"/>
    <property type="match status" value="1"/>
</dbReference>
<dbReference type="AlphaFoldDB" id="A0A7R9V825"/>
<protein>
    <recommendedName>
        <fullName evidence="5">Peptidase M20 dimerisation domain-containing protein</fullName>
    </recommendedName>
</protein>
<evidence type="ECO:0000259" key="5">
    <source>
        <dbReference type="Pfam" id="PF07687"/>
    </source>
</evidence>
<dbReference type="PANTHER" id="PTHR11014">
    <property type="entry name" value="PEPTIDASE M20 FAMILY MEMBER"/>
    <property type="match status" value="1"/>
</dbReference>
<dbReference type="InterPro" id="IPR011650">
    <property type="entry name" value="Peptidase_M20_dimer"/>
</dbReference>
<dbReference type="SUPFAM" id="SSF53187">
    <property type="entry name" value="Zn-dependent exopeptidases"/>
    <property type="match status" value="1"/>
</dbReference>
<dbReference type="PANTHER" id="PTHR11014:SF62">
    <property type="entry name" value="IAA-AMINO ACID HYDROLASE ILR1-LIKE 6"/>
    <property type="match status" value="1"/>
</dbReference>
<reference evidence="6" key="1">
    <citation type="submission" date="2021-01" db="EMBL/GenBank/DDBJ databases">
        <authorList>
            <person name="Corre E."/>
            <person name="Pelletier E."/>
            <person name="Niang G."/>
            <person name="Scheremetjew M."/>
            <person name="Finn R."/>
            <person name="Kale V."/>
            <person name="Holt S."/>
            <person name="Cochrane G."/>
            <person name="Meng A."/>
            <person name="Brown T."/>
            <person name="Cohen L."/>
        </authorList>
    </citation>
    <scope>NUCLEOTIDE SEQUENCE</scope>
    <source>
        <strain evidence="6">CCMP219</strain>
    </source>
</reference>
<feature type="binding site" evidence="3">
    <location>
        <position position="186"/>
    </location>
    <ligand>
        <name>Mn(2+)</name>
        <dbReference type="ChEBI" id="CHEBI:29035"/>
        <label>2</label>
    </ligand>
</feature>
<dbReference type="EMBL" id="HBEC01016160">
    <property type="protein sequence ID" value="CAD8287488.1"/>
    <property type="molecule type" value="Transcribed_RNA"/>
</dbReference>
<gene>
    <name evidence="6" type="ORF">CEUR00632_LOCUS7527</name>
</gene>
<evidence type="ECO:0000313" key="6">
    <source>
        <dbReference type="EMBL" id="CAD8287488.1"/>
    </source>
</evidence>
<evidence type="ECO:0000256" key="1">
    <source>
        <dbReference type="ARBA" id="ARBA00006153"/>
    </source>
</evidence>